<comment type="caution">
    <text evidence="7">The sequence shown here is derived from an EMBL/GenBank/DDBJ whole genome shotgun (WGS) entry which is preliminary data.</text>
</comment>
<dbReference type="EMBL" id="POTY01000091">
    <property type="protein sequence ID" value="PZG17203.1"/>
    <property type="molecule type" value="Genomic_DNA"/>
</dbReference>
<dbReference type="GO" id="GO:0016020">
    <property type="term" value="C:membrane"/>
    <property type="evidence" value="ECO:0007669"/>
    <property type="project" value="UniProtKB-SubCell"/>
</dbReference>
<dbReference type="PANTHER" id="PTHR37422">
    <property type="entry name" value="TEICHURONIC ACID BIOSYNTHESIS PROTEIN TUAE"/>
    <property type="match status" value="1"/>
</dbReference>
<feature type="transmembrane region" description="Helical" evidence="5">
    <location>
        <begin position="303"/>
        <end position="323"/>
    </location>
</feature>
<dbReference type="Pfam" id="PF04932">
    <property type="entry name" value="Wzy_C"/>
    <property type="match status" value="1"/>
</dbReference>
<evidence type="ECO:0000256" key="5">
    <source>
        <dbReference type="SAM" id="Phobius"/>
    </source>
</evidence>
<evidence type="ECO:0000313" key="8">
    <source>
        <dbReference type="Proteomes" id="UP000248924"/>
    </source>
</evidence>
<keyword evidence="4 5" id="KW-0472">Membrane</keyword>
<gene>
    <name evidence="7" type="ORF">C1I95_15945</name>
</gene>
<proteinExistence type="predicted"/>
<dbReference type="Proteomes" id="UP000248924">
    <property type="component" value="Unassembled WGS sequence"/>
</dbReference>
<comment type="subcellular location">
    <subcellularLocation>
        <location evidence="1">Membrane</location>
        <topology evidence="1">Multi-pass membrane protein</topology>
    </subcellularLocation>
</comment>
<feature type="transmembrane region" description="Helical" evidence="5">
    <location>
        <begin position="59"/>
        <end position="75"/>
    </location>
</feature>
<evidence type="ECO:0000256" key="2">
    <source>
        <dbReference type="ARBA" id="ARBA00022692"/>
    </source>
</evidence>
<name>A0A2W2E3K5_9ACTN</name>
<feature type="transmembrane region" description="Helical" evidence="5">
    <location>
        <begin position="221"/>
        <end position="239"/>
    </location>
</feature>
<feature type="transmembrane region" description="Helical" evidence="5">
    <location>
        <begin position="196"/>
        <end position="214"/>
    </location>
</feature>
<evidence type="ECO:0000256" key="3">
    <source>
        <dbReference type="ARBA" id="ARBA00022989"/>
    </source>
</evidence>
<dbReference type="InterPro" id="IPR051533">
    <property type="entry name" value="WaaL-like"/>
</dbReference>
<evidence type="ECO:0000256" key="4">
    <source>
        <dbReference type="ARBA" id="ARBA00023136"/>
    </source>
</evidence>
<protein>
    <recommendedName>
        <fullName evidence="6">O-antigen ligase-related domain-containing protein</fullName>
    </recommendedName>
</protein>
<dbReference type="AlphaFoldDB" id="A0A2W2E3K5"/>
<keyword evidence="8" id="KW-1185">Reference proteome</keyword>
<dbReference type="InterPro" id="IPR007016">
    <property type="entry name" value="O-antigen_ligase-rel_domated"/>
</dbReference>
<dbReference type="PANTHER" id="PTHR37422:SF13">
    <property type="entry name" value="LIPOPOLYSACCHARIDE BIOSYNTHESIS PROTEIN PA4999-RELATED"/>
    <property type="match status" value="1"/>
</dbReference>
<keyword evidence="2 5" id="KW-0812">Transmembrane</keyword>
<accession>A0A2W2E3K5</accession>
<evidence type="ECO:0000313" key="7">
    <source>
        <dbReference type="EMBL" id="PZG17203.1"/>
    </source>
</evidence>
<feature type="transmembrane region" description="Helical" evidence="5">
    <location>
        <begin position="116"/>
        <end position="137"/>
    </location>
</feature>
<feature type="domain" description="O-antigen ligase-related" evidence="6">
    <location>
        <begin position="179"/>
        <end position="311"/>
    </location>
</feature>
<evidence type="ECO:0000259" key="6">
    <source>
        <dbReference type="Pfam" id="PF04932"/>
    </source>
</evidence>
<evidence type="ECO:0000256" key="1">
    <source>
        <dbReference type="ARBA" id="ARBA00004141"/>
    </source>
</evidence>
<feature type="transmembrane region" description="Helical" evidence="5">
    <location>
        <begin position="87"/>
        <end position="104"/>
    </location>
</feature>
<organism evidence="7 8">
    <name type="scientific">Micromonospora craterilacus</name>
    <dbReference type="NCBI Taxonomy" id="1655439"/>
    <lineage>
        <taxon>Bacteria</taxon>
        <taxon>Bacillati</taxon>
        <taxon>Actinomycetota</taxon>
        <taxon>Actinomycetes</taxon>
        <taxon>Micromonosporales</taxon>
        <taxon>Micromonosporaceae</taxon>
        <taxon>Micromonospora</taxon>
    </lineage>
</organism>
<keyword evidence="3 5" id="KW-1133">Transmembrane helix</keyword>
<feature type="transmembrane region" description="Helical" evidence="5">
    <location>
        <begin position="37"/>
        <end position="54"/>
    </location>
</feature>
<reference evidence="7 8" key="1">
    <citation type="submission" date="2018-01" db="EMBL/GenBank/DDBJ databases">
        <title>Draft genome sequence of Jishengella sp. NA12.</title>
        <authorList>
            <person name="Sahin N."/>
            <person name="Ay H."/>
            <person name="Saygin H."/>
        </authorList>
    </citation>
    <scope>NUCLEOTIDE SEQUENCE [LARGE SCALE GENOMIC DNA]</scope>
    <source>
        <strain evidence="7 8">NA12</strain>
    </source>
</reference>
<sequence>MREGSRVRPRLQAFALTLLLVGTLIPARGIPVVTLTAAMLVPVLLWAVVTGLPVVHRAVRFAVVLAAVVAVPAFVTPPTNDYGSTKVSSFFLFTVPTAVAVMLLRDRRDVTTWAKVWVVSGCLLAIFALVGGVDPAGRAVGSDGASNPIWLARAIGSPAVALLWLTYRRALPRPVVIGAAVLLVAGLYATGSRGPVLALAIATLVVITLASPAARASRAAVVGLAAGIGGYFAVVFQWIPAASRFGAALYDPQGELEASQRVELARPTIDLIMANPGGVGFGHWADHAAIVVYRYPHNLFLEVFAEAGWIPGAVLVALLLWVVVRLWRSARVEPAAVLTLALLAFETMCVSVSGDLNARTFFAVLTLGYVVSHWPVASARPVAPDLSRSGWAAMPVGASGTRR</sequence>
<feature type="transmembrane region" description="Helical" evidence="5">
    <location>
        <begin position="149"/>
        <end position="167"/>
    </location>
</feature>
<feature type="transmembrane region" description="Helical" evidence="5">
    <location>
        <begin position="174"/>
        <end position="190"/>
    </location>
</feature>